<protein>
    <submittedName>
        <fullName evidence="1">Uncharacterized protein</fullName>
    </submittedName>
</protein>
<gene>
    <name evidence="1" type="ORF">EV674_11566</name>
</gene>
<comment type="caution">
    <text evidence="1">The sequence shown here is derived from an EMBL/GenBank/DDBJ whole genome shotgun (WGS) entry which is preliminary data.</text>
</comment>
<sequence length="87" mass="8970">MTNVLIEREVVVVLERAEPRVDIISEARQGPPGPPGPRGAIGDAGGALLVTNRLSELAADPATQEAAQANLGLGAIDPLAYYILAKA</sequence>
<keyword evidence="2" id="KW-1185">Reference proteome</keyword>
<accession>A0A4R2N7K4</accession>
<evidence type="ECO:0000313" key="1">
    <source>
        <dbReference type="EMBL" id="TCP16927.1"/>
    </source>
</evidence>
<name>A0A4R2N7K4_9BURK</name>
<organism evidence="1 2">
    <name type="scientific">Simplicispira metamorpha</name>
    <dbReference type="NCBI Taxonomy" id="80881"/>
    <lineage>
        <taxon>Bacteria</taxon>
        <taxon>Pseudomonadati</taxon>
        <taxon>Pseudomonadota</taxon>
        <taxon>Betaproteobacteria</taxon>
        <taxon>Burkholderiales</taxon>
        <taxon>Comamonadaceae</taxon>
        <taxon>Simplicispira</taxon>
    </lineage>
</organism>
<evidence type="ECO:0000313" key="2">
    <source>
        <dbReference type="Proteomes" id="UP000295182"/>
    </source>
</evidence>
<proteinExistence type="predicted"/>
<dbReference type="RefSeq" id="WP_119014508.1">
    <property type="nucleotide sequence ID" value="NZ_QXNC01000039.1"/>
</dbReference>
<dbReference type="EMBL" id="SLXH01000015">
    <property type="protein sequence ID" value="TCP16927.1"/>
    <property type="molecule type" value="Genomic_DNA"/>
</dbReference>
<dbReference type="AlphaFoldDB" id="A0A4R2N7K4"/>
<reference evidence="1 2" key="1">
    <citation type="submission" date="2019-03" db="EMBL/GenBank/DDBJ databases">
        <title>Genomic Encyclopedia of Type Strains, Phase IV (KMG-IV): sequencing the most valuable type-strain genomes for metagenomic binning, comparative biology and taxonomic classification.</title>
        <authorList>
            <person name="Goeker M."/>
        </authorList>
    </citation>
    <scope>NUCLEOTIDE SEQUENCE [LARGE SCALE GENOMIC DNA]</scope>
    <source>
        <strain evidence="1 2">DSM 1837</strain>
    </source>
</reference>
<dbReference type="Proteomes" id="UP000295182">
    <property type="component" value="Unassembled WGS sequence"/>
</dbReference>